<gene>
    <name evidence="2" type="ORF">HP555_09425</name>
</gene>
<protein>
    <submittedName>
        <fullName evidence="2">Uncharacterized protein</fullName>
    </submittedName>
</protein>
<name>A0A7T5VDU8_9BACT</name>
<sequence>MTKKITKDGASIPRFQKIQTETGKRGATISELQPVKTPATTTQGSNTQSSQSQGTTKKE</sequence>
<evidence type="ECO:0000313" key="3">
    <source>
        <dbReference type="Proteomes" id="UP000596092"/>
    </source>
</evidence>
<accession>A0A7T5VDU8</accession>
<evidence type="ECO:0000256" key="1">
    <source>
        <dbReference type="SAM" id="MobiDB-lite"/>
    </source>
</evidence>
<evidence type="ECO:0000313" key="2">
    <source>
        <dbReference type="EMBL" id="QQG66072.1"/>
    </source>
</evidence>
<organism evidence="2 3">
    <name type="scientific">Desulfobulbus oligotrophicus</name>
    <dbReference type="NCBI Taxonomy" id="1909699"/>
    <lineage>
        <taxon>Bacteria</taxon>
        <taxon>Pseudomonadati</taxon>
        <taxon>Thermodesulfobacteriota</taxon>
        <taxon>Desulfobulbia</taxon>
        <taxon>Desulfobulbales</taxon>
        <taxon>Desulfobulbaceae</taxon>
        <taxon>Desulfobulbus</taxon>
    </lineage>
</organism>
<feature type="compositionally biased region" description="Low complexity" evidence="1">
    <location>
        <begin position="40"/>
        <end position="59"/>
    </location>
</feature>
<dbReference type="Proteomes" id="UP000596092">
    <property type="component" value="Chromosome"/>
</dbReference>
<dbReference type="KEGG" id="dog:HP555_09425"/>
<dbReference type="EMBL" id="CP054140">
    <property type="protein sequence ID" value="QQG66072.1"/>
    <property type="molecule type" value="Genomic_DNA"/>
</dbReference>
<dbReference type="AlphaFoldDB" id="A0A7T5VDU8"/>
<keyword evidence="3" id="KW-1185">Reference proteome</keyword>
<proteinExistence type="predicted"/>
<reference evidence="2 3" key="1">
    <citation type="submission" date="2020-05" db="EMBL/GenBank/DDBJ databases">
        <title>Complete genome of Desulfobulbus oligotrophicus.</title>
        <authorList>
            <person name="Podar M."/>
        </authorList>
    </citation>
    <scope>NUCLEOTIDE SEQUENCE [LARGE SCALE GENOMIC DNA]</scope>
    <source>
        <strain evidence="2 3">Prop6</strain>
    </source>
</reference>
<dbReference type="RefSeq" id="WP_199261859.1">
    <property type="nucleotide sequence ID" value="NZ_CP054140.1"/>
</dbReference>
<feature type="region of interest" description="Disordered" evidence="1">
    <location>
        <begin position="1"/>
        <end position="59"/>
    </location>
</feature>